<proteinExistence type="predicted"/>
<comment type="caution">
    <text evidence="1">The sequence shown here is derived from an EMBL/GenBank/DDBJ whole genome shotgun (WGS) entry which is preliminary data.</text>
</comment>
<name>A0A833Z920_9CHIR</name>
<evidence type="ECO:0000313" key="2">
    <source>
        <dbReference type="Proteomes" id="UP000664940"/>
    </source>
</evidence>
<protein>
    <submittedName>
        <fullName evidence="1">Uncharacterized protein</fullName>
    </submittedName>
</protein>
<evidence type="ECO:0000313" key="1">
    <source>
        <dbReference type="EMBL" id="KAF6088289.1"/>
    </source>
</evidence>
<accession>A0A833Z920</accession>
<reference evidence="1 2" key="1">
    <citation type="journal article" date="2020" name="Nature">
        <title>Six reference-quality genomes reveal evolution of bat adaptations.</title>
        <authorList>
            <person name="Jebb D."/>
            <person name="Huang Z."/>
            <person name="Pippel M."/>
            <person name="Hughes G.M."/>
            <person name="Lavrichenko K."/>
            <person name="Devanna P."/>
            <person name="Winkler S."/>
            <person name="Jermiin L.S."/>
            <person name="Skirmuntt E.C."/>
            <person name="Katzourakis A."/>
            <person name="Burkitt-Gray L."/>
            <person name="Ray D.A."/>
            <person name="Sullivan K.A.M."/>
            <person name="Roscito J.G."/>
            <person name="Kirilenko B.M."/>
            <person name="Davalos L.M."/>
            <person name="Corthals A.P."/>
            <person name="Power M.L."/>
            <person name="Jones G."/>
            <person name="Ransome R.D."/>
            <person name="Dechmann D.K.N."/>
            <person name="Locatelli A.G."/>
            <person name="Puechmaille S.J."/>
            <person name="Fedrigo O."/>
            <person name="Jarvis E.D."/>
            <person name="Hiller M."/>
            <person name="Vernes S.C."/>
            <person name="Myers E.W."/>
            <person name="Teeling E.C."/>
        </authorList>
    </citation>
    <scope>NUCLEOTIDE SEQUENCE [LARGE SCALE GENOMIC DNA]</scope>
    <source>
        <strain evidence="1">Bat1K_MPI-CBG_1</strain>
    </source>
</reference>
<organism evidence="1 2">
    <name type="scientific">Phyllostomus discolor</name>
    <name type="common">pale spear-nosed bat</name>
    <dbReference type="NCBI Taxonomy" id="89673"/>
    <lineage>
        <taxon>Eukaryota</taxon>
        <taxon>Metazoa</taxon>
        <taxon>Chordata</taxon>
        <taxon>Craniata</taxon>
        <taxon>Vertebrata</taxon>
        <taxon>Euteleostomi</taxon>
        <taxon>Mammalia</taxon>
        <taxon>Eutheria</taxon>
        <taxon>Laurasiatheria</taxon>
        <taxon>Chiroptera</taxon>
        <taxon>Yangochiroptera</taxon>
        <taxon>Phyllostomidae</taxon>
        <taxon>Phyllostominae</taxon>
        <taxon>Phyllostomus</taxon>
    </lineage>
</organism>
<gene>
    <name evidence="1" type="ORF">HJG60_008145</name>
</gene>
<sequence length="131" mass="14209">MTGGPEIPPGDGREWLYSALFIHPACKRSLLETNQTGCRSRGNAPGMLLGAGEMPTTIHTRTCPQEGSTVAARLTSKQTGKKTAKLWGTLGSRVRRSRKDLDNGGPFWPLPFCRSPSPTVETSVLIGCFFF</sequence>
<dbReference type="EMBL" id="JABVXQ010000010">
    <property type="protein sequence ID" value="KAF6088289.1"/>
    <property type="molecule type" value="Genomic_DNA"/>
</dbReference>
<dbReference type="AlphaFoldDB" id="A0A833Z920"/>
<dbReference type="Proteomes" id="UP000664940">
    <property type="component" value="Unassembled WGS sequence"/>
</dbReference>